<dbReference type="EMBL" id="RBOV01000053">
    <property type="protein sequence ID" value="RMN14411.1"/>
    <property type="molecule type" value="Genomic_DNA"/>
</dbReference>
<dbReference type="InterPro" id="IPR003458">
    <property type="entry name" value="Phage_T4_Gp38_tail_assem"/>
</dbReference>
<proteinExistence type="predicted"/>
<evidence type="ECO:0000313" key="2">
    <source>
        <dbReference type="Proteomes" id="UP000271468"/>
    </source>
</evidence>
<organism evidence="1 2">
    <name type="scientific">Pseudomonas syringae pv. coriandricola</name>
    <dbReference type="NCBI Taxonomy" id="264453"/>
    <lineage>
        <taxon>Bacteria</taxon>
        <taxon>Pseudomonadati</taxon>
        <taxon>Pseudomonadota</taxon>
        <taxon>Gammaproteobacteria</taxon>
        <taxon>Pseudomonadales</taxon>
        <taxon>Pseudomonadaceae</taxon>
        <taxon>Pseudomonas</taxon>
    </lineage>
</organism>
<evidence type="ECO:0000313" key="1">
    <source>
        <dbReference type="EMBL" id="RMN14411.1"/>
    </source>
</evidence>
<protein>
    <submittedName>
        <fullName evidence="1">Tail fiber assembly domain protein</fullName>
    </submittedName>
</protein>
<comment type="caution">
    <text evidence="1">The sequence shown here is derived from an EMBL/GenBank/DDBJ whole genome shotgun (WGS) entry which is preliminary data.</text>
</comment>
<accession>A0A0P9MSJ0</accession>
<name>A0A0P9MSJ0_9PSED</name>
<dbReference type="AlphaFoldDB" id="A0A0P9MSJ0"/>
<reference evidence="1 2" key="1">
    <citation type="submission" date="2018-08" db="EMBL/GenBank/DDBJ databases">
        <title>Recombination of ecologically and evolutionarily significant loci maintains genetic cohesion in the Pseudomonas syringae species complex.</title>
        <authorList>
            <person name="Dillon M."/>
            <person name="Thakur S."/>
            <person name="Almeida R.N.D."/>
            <person name="Weir B.S."/>
            <person name="Guttman D.S."/>
        </authorList>
    </citation>
    <scope>NUCLEOTIDE SEQUENCE [LARGE SCALE GENOMIC DNA]</scope>
    <source>
        <strain evidence="1 2">ICMP 12341</strain>
    </source>
</reference>
<sequence>MAIMSNIDWSKLITKEMKQEQAIKQRLANVVAEVAQLRKIADYTIAPLQDAADIDDATPEEAAALTKWKKYRIALNRIPAQPGYFDVIDWPVMPV</sequence>
<gene>
    <name evidence="1" type="ORF">ALQ65_04138</name>
</gene>
<dbReference type="Proteomes" id="UP000271468">
    <property type="component" value="Unassembled WGS sequence"/>
</dbReference>
<dbReference type="Pfam" id="PF02413">
    <property type="entry name" value="Caudo_TAP"/>
    <property type="match status" value="1"/>
</dbReference>